<dbReference type="Proteomes" id="UP001044222">
    <property type="component" value="Chromosome 19"/>
</dbReference>
<dbReference type="EMBL" id="JAFIRN010000019">
    <property type="protein sequence ID" value="KAG5830378.1"/>
    <property type="molecule type" value="Genomic_DNA"/>
</dbReference>
<keyword evidence="3" id="KW-1185">Reference proteome</keyword>
<organism evidence="2 3">
    <name type="scientific">Anguilla anguilla</name>
    <name type="common">European freshwater eel</name>
    <name type="synonym">Muraena anguilla</name>
    <dbReference type="NCBI Taxonomy" id="7936"/>
    <lineage>
        <taxon>Eukaryota</taxon>
        <taxon>Metazoa</taxon>
        <taxon>Chordata</taxon>
        <taxon>Craniata</taxon>
        <taxon>Vertebrata</taxon>
        <taxon>Euteleostomi</taxon>
        <taxon>Actinopterygii</taxon>
        <taxon>Neopterygii</taxon>
        <taxon>Teleostei</taxon>
        <taxon>Anguilliformes</taxon>
        <taxon>Anguillidae</taxon>
        <taxon>Anguilla</taxon>
    </lineage>
</organism>
<dbReference type="AlphaFoldDB" id="A0A9D3LPK1"/>
<comment type="caution">
    <text evidence="2">The sequence shown here is derived from an EMBL/GenBank/DDBJ whole genome shotgun (WGS) entry which is preliminary data.</text>
</comment>
<name>A0A9D3LPK1_ANGAN</name>
<sequence>MKRRHLRPDRCVPPSHPLDTRNQANALSLQHSEKQTGPGLEKEWFCGYVCVCLSGGTL</sequence>
<evidence type="ECO:0000313" key="3">
    <source>
        <dbReference type="Proteomes" id="UP001044222"/>
    </source>
</evidence>
<protein>
    <submittedName>
        <fullName evidence="2">Uncharacterized protein</fullName>
    </submittedName>
</protein>
<proteinExistence type="predicted"/>
<evidence type="ECO:0000256" key="1">
    <source>
        <dbReference type="SAM" id="MobiDB-lite"/>
    </source>
</evidence>
<accession>A0A9D3LPK1</accession>
<gene>
    <name evidence="2" type="ORF">ANANG_G00309950</name>
</gene>
<reference evidence="2" key="1">
    <citation type="submission" date="2021-01" db="EMBL/GenBank/DDBJ databases">
        <title>A chromosome-scale assembly of European eel, Anguilla anguilla.</title>
        <authorList>
            <person name="Henkel C."/>
            <person name="Jong-Raadsen S.A."/>
            <person name="Dufour S."/>
            <person name="Weltzien F.-A."/>
            <person name="Palstra A.P."/>
            <person name="Pelster B."/>
            <person name="Spaink H.P."/>
            <person name="Van Den Thillart G.E."/>
            <person name="Jansen H."/>
            <person name="Zahm M."/>
            <person name="Klopp C."/>
            <person name="Cedric C."/>
            <person name="Louis A."/>
            <person name="Berthelot C."/>
            <person name="Parey E."/>
            <person name="Roest Crollius H."/>
            <person name="Montfort J."/>
            <person name="Robinson-Rechavi M."/>
            <person name="Bucao C."/>
            <person name="Bouchez O."/>
            <person name="Gislard M."/>
            <person name="Lluch J."/>
            <person name="Milhes M."/>
            <person name="Lampietro C."/>
            <person name="Lopez Roques C."/>
            <person name="Donnadieu C."/>
            <person name="Braasch I."/>
            <person name="Desvignes T."/>
            <person name="Postlethwait J."/>
            <person name="Bobe J."/>
            <person name="Guiguen Y."/>
            <person name="Dirks R."/>
        </authorList>
    </citation>
    <scope>NUCLEOTIDE SEQUENCE</scope>
    <source>
        <strain evidence="2">Tag_6206</strain>
        <tissue evidence="2">Liver</tissue>
    </source>
</reference>
<feature type="compositionally biased region" description="Polar residues" evidence="1">
    <location>
        <begin position="20"/>
        <end position="30"/>
    </location>
</feature>
<feature type="region of interest" description="Disordered" evidence="1">
    <location>
        <begin position="1"/>
        <end position="35"/>
    </location>
</feature>
<evidence type="ECO:0000313" key="2">
    <source>
        <dbReference type="EMBL" id="KAG5830378.1"/>
    </source>
</evidence>